<organism evidence="2 3">
    <name type="scientific">Methylobacterium longum</name>
    <dbReference type="NCBI Taxonomy" id="767694"/>
    <lineage>
        <taxon>Bacteria</taxon>
        <taxon>Pseudomonadati</taxon>
        <taxon>Pseudomonadota</taxon>
        <taxon>Alphaproteobacteria</taxon>
        <taxon>Hyphomicrobiales</taxon>
        <taxon>Methylobacteriaceae</taxon>
        <taxon>Methylobacterium</taxon>
    </lineage>
</organism>
<comment type="caution">
    <text evidence="2">The sequence shown here is derived from an EMBL/GenBank/DDBJ whole genome shotgun (WGS) entry which is preliminary data.</text>
</comment>
<sequence length="209" mass="22441">MAAGALADLAVEPQLGRRRNPVPPLLLAAGWVGLFAYCAAYLTEDMPFRRPLAQMIGEPVIDQSDDLPRHLITVAAPKPSLAMVPAVATPPAPQAFAAQPVVASVASRPAVSTDYVGVWGPTTDACGAPARRHGYIQATITPERARAGSTICSFRDTHRTGNAWAMAADCSDRDRRWSSQVRLVVDGDRLTWTSAWGTSTYVRCNRRSG</sequence>
<keyword evidence="1" id="KW-1133">Transmembrane helix</keyword>
<dbReference type="EMBL" id="JAUFPT010000075">
    <property type="protein sequence ID" value="MDN3573379.1"/>
    <property type="molecule type" value="Genomic_DNA"/>
</dbReference>
<accession>A0ABT8AUA1</accession>
<dbReference type="RefSeq" id="WP_238292036.1">
    <property type="nucleotide sequence ID" value="NZ_BPQS01000049.1"/>
</dbReference>
<gene>
    <name evidence="2" type="ORF">QWZ18_22500</name>
</gene>
<evidence type="ECO:0000313" key="2">
    <source>
        <dbReference type="EMBL" id="MDN3573379.1"/>
    </source>
</evidence>
<keyword evidence="1" id="KW-0812">Transmembrane</keyword>
<dbReference type="Proteomes" id="UP001244297">
    <property type="component" value="Unassembled WGS sequence"/>
</dbReference>
<evidence type="ECO:0000256" key="1">
    <source>
        <dbReference type="SAM" id="Phobius"/>
    </source>
</evidence>
<protein>
    <submittedName>
        <fullName evidence="2">Peptidase inhibitor family I36 protein</fullName>
    </submittedName>
</protein>
<reference evidence="3" key="1">
    <citation type="journal article" date="2019" name="Int. J. Syst. Evol. Microbiol.">
        <title>The Global Catalogue of Microorganisms (GCM) 10K type strain sequencing project: providing services to taxonomists for standard genome sequencing and annotation.</title>
        <authorList>
            <consortium name="The Broad Institute Genomics Platform"/>
            <consortium name="The Broad Institute Genome Sequencing Center for Infectious Disease"/>
            <person name="Wu L."/>
            <person name="Ma J."/>
        </authorList>
    </citation>
    <scope>NUCLEOTIDE SEQUENCE [LARGE SCALE GENOMIC DNA]</scope>
    <source>
        <strain evidence="3">CECT 7806</strain>
    </source>
</reference>
<name>A0ABT8AUA1_9HYPH</name>
<feature type="transmembrane region" description="Helical" evidence="1">
    <location>
        <begin position="22"/>
        <end position="42"/>
    </location>
</feature>
<evidence type="ECO:0000313" key="3">
    <source>
        <dbReference type="Proteomes" id="UP001244297"/>
    </source>
</evidence>
<keyword evidence="3" id="KW-1185">Reference proteome</keyword>
<keyword evidence="1" id="KW-0472">Membrane</keyword>
<proteinExistence type="predicted"/>